<dbReference type="AlphaFoldDB" id="A0A6N2CBN0"/>
<dbReference type="PANTHER" id="PTHR15503:SF45">
    <property type="entry name" value="RNA-DIRECTED DNA POLYMERASE HOMOLOG"/>
    <property type="match status" value="1"/>
</dbReference>
<dbReference type="Gene3D" id="3.10.10.10">
    <property type="entry name" value="HIV Type 1 Reverse Transcriptase, subunit A, domain 1"/>
    <property type="match status" value="1"/>
</dbReference>
<dbReference type="InterPro" id="IPR032567">
    <property type="entry name" value="RTL1-rel"/>
</dbReference>
<feature type="compositionally biased region" description="Basic and acidic residues" evidence="1">
    <location>
        <begin position="77"/>
        <end position="100"/>
    </location>
</feature>
<protein>
    <recommendedName>
        <fullName evidence="3">Reverse transcriptase domain-containing protein</fullName>
    </recommendedName>
</protein>
<dbReference type="InterPro" id="IPR043502">
    <property type="entry name" value="DNA/RNA_pol_sf"/>
</dbReference>
<sequence>MNTRRKAARRLDEDIANAGVLAGGNQDPFLEEVANDNQAPTDRLALSVGDIREAFLQMSKDITTQQMKGTRVKRKSRDPNKENSFDGDSSKGKHDIQDKPRLKKSFSNQVPSKFPKARDDRVTNPKSQKGKSENSPSEKPTCIKGCNGHLDPILIPRYLMAPAKLKELTTQLKDSVDKGFIRPSISSWGAPVLFMNNKDGSLRMCIDYR</sequence>
<evidence type="ECO:0000313" key="2">
    <source>
        <dbReference type="EMBL" id="TMX05063.1"/>
    </source>
</evidence>
<feature type="non-terminal residue" evidence="2">
    <location>
        <position position="209"/>
    </location>
</feature>
<dbReference type="PANTHER" id="PTHR15503">
    <property type="entry name" value="LDOC1 RELATED"/>
    <property type="match status" value="1"/>
</dbReference>
<organism evidence="2">
    <name type="scientific">Solanum chilense</name>
    <name type="common">Tomato</name>
    <name type="synonym">Lycopersicon chilense</name>
    <dbReference type="NCBI Taxonomy" id="4083"/>
    <lineage>
        <taxon>Eukaryota</taxon>
        <taxon>Viridiplantae</taxon>
        <taxon>Streptophyta</taxon>
        <taxon>Embryophyta</taxon>
        <taxon>Tracheophyta</taxon>
        <taxon>Spermatophyta</taxon>
        <taxon>Magnoliopsida</taxon>
        <taxon>eudicotyledons</taxon>
        <taxon>Gunneridae</taxon>
        <taxon>Pentapetalae</taxon>
        <taxon>asterids</taxon>
        <taxon>lamiids</taxon>
        <taxon>Solanales</taxon>
        <taxon>Solanaceae</taxon>
        <taxon>Solanoideae</taxon>
        <taxon>Solaneae</taxon>
        <taxon>Solanum</taxon>
        <taxon>Solanum subgen. Lycopersicon</taxon>
    </lineage>
</organism>
<evidence type="ECO:0008006" key="3">
    <source>
        <dbReference type="Google" id="ProtNLM"/>
    </source>
</evidence>
<reference evidence="2" key="1">
    <citation type="submission" date="2019-05" db="EMBL/GenBank/DDBJ databases">
        <title>The de novo reference genome and transcriptome assemblies of the wild tomato species Solanum chilense.</title>
        <authorList>
            <person name="Stam R."/>
            <person name="Nosenko T."/>
            <person name="Hoerger A.C."/>
            <person name="Stephan W."/>
            <person name="Seidel M.A."/>
            <person name="Kuhn J.M.M."/>
            <person name="Haberer G."/>
            <person name="Tellier A."/>
        </authorList>
    </citation>
    <scope>NUCLEOTIDE SEQUENCE</scope>
    <source>
        <tissue evidence="2">Mature leaves</tissue>
    </source>
</reference>
<accession>A0A6N2CBN0</accession>
<evidence type="ECO:0000256" key="1">
    <source>
        <dbReference type="SAM" id="MobiDB-lite"/>
    </source>
</evidence>
<proteinExistence type="predicted"/>
<dbReference type="SUPFAM" id="SSF56672">
    <property type="entry name" value="DNA/RNA polymerases"/>
    <property type="match status" value="1"/>
</dbReference>
<dbReference type="EMBL" id="RXGB01000132">
    <property type="protein sequence ID" value="TMX05063.1"/>
    <property type="molecule type" value="Genomic_DNA"/>
</dbReference>
<feature type="region of interest" description="Disordered" evidence="1">
    <location>
        <begin position="59"/>
        <end position="143"/>
    </location>
</feature>
<name>A0A6N2CBN0_SOLCI</name>
<gene>
    <name evidence="2" type="ORF">EJD97_002623</name>
</gene>
<comment type="caution">
    <text evidence="2">The sequence shown here is derived from an EMBL/GenBank/DDBJ whole genome shotgun (WGS) entry which is preliminary data.</text>
</comment>